<feature type="compositionally biased region" description="Polar residues" evidence="1">
    <location>
        <begin position="188"/>
        <end position="202"/>
    </location>
</feature>
<dbReference type="Proteomes" id="UP000297527">
    <property type="component" value="Unassembled WGS sequence"/>
</dbReference>
<gene>
    <name evidence="2" type="ORF">BCON_0337g00070</name>
</gene>
<feature type="compositionally biased region" description="Low complexity" evidence="1">
    <location>
        <begin position="379"/>
        <end position="395"/>
    </location>
</feature>
<evidence type="ECO:0000313" key="2">
    <source>
        <dbReference type="EMBL" id="TGO46218.1"/>
    </source>
</evidence>
<protein>
    <submittedName>
        <fullName evidence="2">Uncharacterized protein</fullName>
    </submittedName>
</protein>
<keyword evidence="3" id="KW-1185">Reference proteome</keyword>
<name>A0A4Z1HAN6_9HELO</name>
<evidence type="ECO:0000256" key="1">
    <source>
        <dbReference type="SAM" id="MobiDB-lite"/>
    </source>
</evidence>
<feature type="compositionally biased region" description="Basic and acidic residues" evidence="1">
    <location>
        <begin position="296"/>
        <end position="314"/>
    </location>
</feature>
<organism evidence="2 3">
    <name type="scientific">Botryotinia convoluta</name>
    <dbReference type="NCBI Taxonomy" id="54673"/>
    <lineage>
        <taxon>Eukaryota</taxon>
        <taxon>Fungi</taxon>
        <taxon>Dikarya</taxon>
        <taxon>Ascomycota</taxon>
        <taxon>Pezizomycotina</taxon>
        <taxon>Leotiomycetes</taxon>
        <taxon>Helotiales</taxon>
        <taxon>Sclerotiniaceae</taxon>
        <taxon>Botryotinia</taxon>
    </lineage>
</organism>
<feature type="region of interest" description="Disordered" evidence="1">
    <location>
        <begin position="370"/>
        <end position="409"/>
    </location>
</feature>
<feature type="compositionally biased region" description="Polar residues" evidence="1">
    <location>
        <begin position="67"/>
        <end position="89"/>
    </location>
</feature>
<feature type="compositionally biased region" description="Basic and acidic residues" evidence="1">
    <location>
        <begin position="90"/>
        <end position="103"/>
    </location>
</feature>
<evidence type="ECO:0000313" key="3">
    <source>
        <dbReference type="Proteomes" id="UP000297527"/>
    </source>
</evidence>
<proteinExistence type="predicted"/>
<accession>A0A4Z1HAN6</accession>
<dbReference type="OrthoDB" id="3556289at2759"/>
<feature type="region of interest" description="Disordered" evidence="1">
    <location>
        <begin position="1"/>
        <end position="231"/>
    </location>
</feature>
<comment type="caution">
    <text evidence="2">The sequence shown here is derived from an EMBL/GenBank/DDBJ whole genome shotgun (WGS) entry which is preliminary data.</text>
</comment>
<dbReference type="EMBL" id="PQXN01000335">
    <property type="protein sequence ID" value="TGO46218.1"/>
    <property type="molecule type" value="Genomic_DNA"/>
</dbReference>
<feature type="region of interest" description="Disordered" evidence="1">
    <location>
        <begin position="255"/>
        <end position="344"/>
    </location>
</feature>
<feature type="compositionally biased region" description="Basic residues" evidence="1">
    <location>
        <begin position="319"/>
        <end position="329"/>
    </location>
</feature>
<sequence>MSSRKRKETDKKLIDPNSSTHTRRPCSTKGSDGKRCPRDGRYDDSKGKICRACYDRTHRRATVGAVASSSKTQDRSSQISTPSVSPHSSTDQKHSHRRTETETQSHNVGAPSNKGKRRASRTPPSGGPSPKCYPVSPDLTGIGTSEGLDSSPSLQIPAYGQGNYSVEYEPYKPPQHPQPSYRPFSPDVTGTYSPGFQTSGYGQQEDPAESESYRPPQSPYRPQSPNFRGFKIPETELTSRAYATRVVEQPVTRSLDGQQIQYPNREYDEGDLYCADTPPEEIWQTSSLTSAPRRRPPVEDFRDPASQRRIRPWESGHSSKQHGGIRSHHSTPTAGGEGSSGFNRMSNVSEIQSQMRSTSIEDPNVLATSNVRGSYDQRPSASHAPSSLGAGPSSSRLPEASQGVLRDERGEYEKQQWELNKHEMQQQHLERYPASNPVSEDPAELRAHRLFAMSLGEGERCTNRDYWSHRCKKRAVAGKRYFYCGEETHNDHKNRLWYRGMLIQALTKNSCYQVMESTPGARDRAKRQCRRTTKEIYCDLENHCEKNFNVPQPRIPLRRNHG</sequence>
<feature type="compositionally biased region" description="Basic and acidic residues" evidence="1">
    <location>
        <begin position="31"/>
        <end position="47"/>
    </location>
</feature>
<dbReference type="AlphaFoldDB" id="A0A4Z1HAN6"/>
<reference evidence="2 3" key="1">
    <citation type="submission" date="2017-12" db="EMBL/GenBank/DDBJ databases">
        <title>Comparative genomics of Botrytis spp.</title>
        <authorList>
            <person name="Valero-Jimenez C.A."/>
            <person name="Tapia P."/>
            <person name="Veloso J."/>
            <person name="Silva-Moreno E."/>
            <person name="Staats M."/>
            <person name="Valdes J.H."/>
            <person name="Van Kan J.A.L."/>
        </authorList>
    </citation>
    <scope>NUCLEOTIDE SEQUENCE [LARGE SCALE GENOMIC DNA]</scope>
    <source>
        <strain evidence="2 3">MUCL11595</strain>
    </source>
</reference>